<organism evidence="1 2">
    <name type="scientific">Avena sativa</name>
    <name type="common">Oat</name>
    <dbReference type="NCBI Taxonomy" id="4498"/>
    <lineage>
        <taxon>Eukaryota</taxon>
        <taxon>Viridiplantae</taxon>
        <taxon>Streptophyta</taxon>
        <taxon>Embryophyta</taxon>
        <taxon>Tracheophyta</taxon>
        <taxon>Spermatophyta</taxon>
        <taxon>Magnoliopsida</taxon>
        <taxon>Liliopsida</taxon>
        <taxon>Poales</taxon>
        <taxon>Poaceae</taxon>
        <taxon>BOP clade</taxon>
        <taxon>Pooideae</taxon>
        <taxon>Poodae</taxon>
        <taxon>Poeae</taxon>
        <taxon>Poeae Chloroplast Group 1 (Aveneae type)</taxon>
        <taxon>Aveninae</taxon>
        <taxon>Avena</taxon>
    </lineage>
</organism>
<dbReference type="EnsemblPlants" id="AVESA.00010b.r2.1CG0119340.1">
    <property type="protein sequence ID" value="AVESA.00010b.r2.1CG0119340.1.CDS.1"/>
    <property type="gene ID" value="AVESA.00010b.r2.1CG0119340"/>
</dbReference>
<reference evidence="1" key="2">
    <citation type="submission" date="2025-09" db="UniProtKB">
        <authorList>
            <consortium name="EnsemblPlants"/>
        </authorList>
    </citation>
    <scope>IDENTIFICATION</scope>
</reference>
<protein>
    <submittedName>
        <fullName evidence="1">Uncharacterized protein</fullName>
    </submittedName>
</protein>
<keyword evidence="2" id="KW-1185">Reference proteome</keyword>
<accession>A0ACD5TSK6</accession>
<dbReference type="Proteomes" id="UP001732700">
    <property type="component" value="Chromosome 1C"/>
</dbReference>
<evidence type="ECO:0000313" key="2">
    <source>
        <dbReference type="Proteomes" id="UP001732700"/>
    </source>
</evidence>
<proteinExistence type="predicted"/>
<sequence length="211" mass="23623">MEHVVQSVIVPCSNTEYGCIEKFTYYQKEEHEKACPNAPCFCPESGCGFVGHTKMLLDHFTTKHKCPLTSLSDSHHTESICIQLGLNVLRYVSETVYFFLLSMTSEPLGYAISVVCIQPEFSDPKFSCTINYDFVTTGYCGSTSCYVRSSSLSDGLPTGYDLILPKGKISDDRYGIILTVKIHEPLSLRRSCSDTDDDGDDLVRKLMMIDF</sequence>
<reference evidence="1" key="1">
    <citation type="submission" date="2021-05" db="EMBL/GenBank/DDBJ databases">
        <authorList>
            <person name="Scholz U."/>
            <person name="Mascher M."/>
            <person name="Fiebig A."/>
        </authorList>
    </citation>
    <scope>NUCLEOTIDE SEQUENCE [LARGE SCALE GENOMIC DNA]</scope>
</reference>
<evidence type="ECO:0000313" key="1">
    <source>
        <dbReference type="EnsemblPlants" id="AVESA.00010b.r2.1CG0119340.1.CDS.1"/>
    </source>
</evidence>
<name>A0ACD5TSK6_AVESA</name>